<dbReference type="InterPro" id="IPR013766">
    <property type="entry name" value="Thioredoxin_domain"/>
</dbReference>
<evidence type="ECO:0000256" key="1">
    <source>
        <dbReference type="SAM" id="Phobius"/>
    </source>
</evidence>
<evidence type="ECO:0000313" key="4">
    <source>
        <dbReference type="EMBL" id="KPI91361.1"/>
    </source>
</evidence>
<dbReference type="EMBL" id="KQ459606">
    <property type="protein sequence ID" value="KPI91361.1"/>
    <property type="molecule type" value="Genomic_DNA"/>
</dbReference>
<keyword evidence="2" id="KW-0732">Signal</keyword>
<dbReference type="Pfam" id="PF00085">
    <property type="entry name" value="Thioredoxin"/>
    <property type="match status" value="1"/>
</dbReference>
<keyword evidence="1" id="KW-0812">Transmembrane</keyword>
<reference evidence="4 5" key="1">
    <citation type="journal article" date="2015" name="Nat. Commun.">
        <title>Outbred genome sequencing and CRISPR/Cas9 gene editing in butterflies.</title>
        <authorList>
            <person name="Li X."/>
            <person name="Fan D."/>
            <person name="Zhang W."/>
            <person name="Liu G."/>
            <person name="Zhang L."/>
            <person name="Zhao L."/>
            <person name="Fang X."/>
            <person name="Chen L."/>
            <person name="Dong Y."/>
            <person name="Chen Y."/>
            <person name="Ding Y."/>
            <person name="Zhao R."/>
            <person name="Feng M."/>
            <person name="Zhu Y."/>
            <person name="Feng Y."/>
            <person name="Jiang X."/>
            <person name="Zhu D."/>
            <person name="Xiang H."/>
            <person name="Feng X."/>
            <person name="Li S."/>
            <person name="Wang J."/>
            <person name="Zhang G."/>
            <person name="Kronforst M.R."/>
            <person name="Wang W."/>
        </authorList>
    </citation>
    <scope>NUCLEOTIDE SEQUENCE [LARGE SCALE GENOMIC DNA]</scope>
    <source>
        <strain evidence="4">Ya'a_city_454_Px</strain>
        <tissue evidence="4">Whole body</tissue>
    </source>
</reference>
<keyword evidence="5" id="KW-1185">Reference proteome</keyword>
<accession>A0A194PDE6</accession>
<feature type="transmembrane region" description="Helical" evidence="1">
    <location>
        <begin position="274"/>
        <end position="295"/>
    </location>
</feature>
<evidence type="ECO:0000313" key="5">
    <source>
        <dbReference type="Proteomes" id="UP000053268"/>
    </source>
</evidence>
<feature type="domain" description="Thioredoxin" evidence="3">
    <location>
        <begin position="125"/>
        <end position="211"/>
    </location>
</feature>
<organism evidence="4 5">
    <name type="scientific">Papilio xuthus</name>
    <name type="common">Asian swallowtail butterfly</name>
    <dbReference type="NCBI Taxonomy" id="66420"/>
    <lineage>
        <taxon>Eukaryota</taxon>
        <taxon>Metazoa</taxon>
        <taxon>Ecdysozoa</taxon>
        <taxon>Arthropoda</taxon>
        <taxon>Hexapoda</taxon>
        <taxon>Insecta</taxon>
        <taxon>Pterygota</taxon>
        <taxon>Neoptera</taxon>
        <taxon>Endopterygota</taxon>
        <taxon>Lepidoptera</taxon>
        <taxon>Glossata</taxon>
        <taxon>Ditrysia</taxon>
        <taxon>Papilionoidea</taxon>
        <taxon>Papilionidae</taxon>
        <taxon>Papilioninae</taxon>
        <taxon>Papilio</taxon>
    </lineage>
</organism>
<dbReference type="AlphaFoldDB" id="A0A194PDE6"/>
<proteinExistence type="predicted"/>
<feature type="signal peptide" evidence="2">
    <location>
        <begin position="1"/>
        <end position="18"/>
    </location>
</feature>
<name>A0A194PDE6_PAPXU</name>
<dbReference type="InterPro" id="IPR036249">
    <property type="entry name" value="Thioredoxin-like_sf"/>
</dbReference>
<feature type="chain" id="PRO_5008263187" evidence="2">
    <location>
        <begin position="19"/>
        <end position="321"/>
    </location>
</feature>
<dbReference type="PANTHER" id="PTHR19991:SF2">
    <property type="entry name" value="GH08893P"/>
    <property type="match status" value="1"/>
</dbReference>
<dbReference type="SUPFAM" id="SSF52833">
    <property type="entry name" value="Thioredoxin-like"/>
    <property type="match status" value="2"/>
</dbReference>
<keyword evidence="1" id="KW-1133">Transmembrane helix</keyword>
<dbReference type="Gene3D" id="3.40.30.10">
    <property type="entry name" value="Glutaredoxin"/>
    <property type="match status" value="2"/>
</dbReference>
<dbReference type="PANTHER" id="PTHR19991">
    <property type="entry name" value="L 2 01289"/>
    <property type="match status" value="1"/>
</dbReference>
<sequence length="321" mass="36363">MGLTFLFVLLMCTWSVNADLQNVSDEELLSLIKEKEKLIVLFSKTNCPLCDKFDQQLDSLNVDFKKHLDALTVKTENSHLVRLYSPSKEPAVVFFRHGVPLLYSGEPDENEIYGFFDKNQSPAVKELTDKIFEHMTQAATGATTGDWFVMFYGASCVECQRLHAVWESVGATLRNRINVARIDASFPGVNTAKRFKISKLPSFLLFRLGKVYRYDLPKNDVKSFVSFAQDWYKNAKAEVVPLLASPFDEVVDWSVDMLKFSIAYGLDILIKYPWIWQIGLAGFGLVAITALIALVKARKPKTKGVKKTKRVNKCSMQFFAA</sequence>
<evidence type="ECO:0000259" key="3">
    <source>
        <dbReference type="Pfam" id="PF00085"/>
    </source>
</evidence>
<protein>
    <submittedName>
        <fullName evidence="4">Thioredoxin domain-containing protein</fullName>
    </submittedName>
</protein>
<dbReference type="STRING" id="66420.A0A194PDE6"/>
<keyword evidence="1" id="KW-0472">Membrane</keyword>
<evidence type="ECO:0000256" key="2">
    <source>
        <dbReference type="SAM" id="SignalP"/>
    </source>
</evidence>
<gene>
    <name evidence="4" type="ORF">RR46_14865</name>
</gene>
<dbReference type="Proteomes" id="UP000053268">
    <property type="component" value="Unassembled WGS sequence"/>
</dbReference>